<organism evidence="3 4">
    <name type="scientific">Zonotrichia albicollis</name>
    <name type="common">White-throated sparrow</name>
    <name type="synonym">Fringilla albicollis</name>
    <dbReference type="NCBI Taxonomy" id="44394"/>
    <lineage>
        <taxon>Eukaryota</taxon>
        <taxon>Metazoa</taxon>
        <taxon>Chordata</taxon>
        <taxon>Craniata</taxon>
        <taxon>Vertebrata</taxon>
        <taxon>Euteleostomi</taxon>
        <taxon>Archelosauria</taxon>
        <taxon>Archosauria</taxon>
        <taxon>Dinosauria</taxon>
        <taxon>Saurischia</taxon>
        <taxon>Theropoda</taxon>
        <taxon>Coelurosauria</taxon>
        <taxon>Aves</taxon>
        <taxon>Neognathae</taxon>
        <taxon>Neoaves</taxon>
        <taxon>Telluraves</taxon>
        <taxon>Australaves</taxon>
        <taxon>Passeriformes</taxon>
        <taxon>Passerellidae</taxon>
        <taxon>Zonotrichia</taxon>
    </lineage>
</organism>
<evidence type="ECO:0000313" key="4">
    <source>
        <dbReference type="Proteomes" id="UP000694413"/>
    </source>
</evidence>
<feature type="region of interest" description="Disordered" evidence="2">
    <location>
        <begin position="364"/>
        <end position="387"/>
    </location>
</feature>
<accession>A0A8D2N7G1</accession>
<proteinExistence type="predicted"/>
<reference evidence="3" key="2">
    <citation type="submission" date="2025-09" db="UniProtKB">
        <authorList>
            <consortium name="Ensembl"/>
        </authorList>
    </citation>
    <scope>IDENTIFICATION</scope>
</reference>
<name>A0A8D2N7G1_ZONAL</name>
<keyword evidence="4" id="KW-1185">Reference proteome</keyword>
<dbReference type="Ensembl" id="ENSZALT00000024456.1">
    <property type="protein sequence ID" value="ENSZALP00000018491.1"/>
    <property type="gene ID" value="ENSZALG00000014801.1"/>
</dbReference>
<gene>
    <name evidence="3" type="primary">LOC102071745</name>
</gene>
<dbReference type="AlphaFoldDB" id="A0A8D2N7G1"/>
<evidence type="ECO:0000313" key="3">
    <source>
        <dbReference type="Ensembl" id="ENSZALP00000018491.1"/>
    </source>
</evidence>
<dbReference type="Proteomes" id="UP000694413">
    <property type="component" value="Unassembled WGS sequence"/>
</dbReference>
<keyword evidence="1" id="KW-0175">Coiled coil</keyword>
<evidence type="ECO:0000256" key="1">
    <source>
        <dbReference type="SAM" id="Coils"/>
    </source>
</evidence>
<protein>
    <submittedName>
        <fullName evidence="3">Uncharacterized protein</fullName>
    </submittedName>
</protein>
<reference evidence="3" key="1">
    <citation type="submission" date="2025-08" db="UniProtKB">
        <authorList>
            <consortium name="Ensembl"/>
        </authorList>
    </citation>
    <scope>IDENTIFICATION</scope>
</reference>
<sequence length="449" mass="48826">MWEVLPTLLAPQVPPPAGIHGTPSIPIMLLQSSWAVLLLCATAGFWGWLGLAAPPEKEELWETWMRSALDEIPVAQLVQDIAHRMGNGSSRGAAELQGGHQVVPSNLHQEQERPQDVHPQPGGNTANPIPRFFHTGVHLPQLIPLLFPSFPCPESILVLQEVMEKLQRVNQSLELMLTALENTQSRLEKHLEHLKAIPDLDGQSQSVISSCIPHSSYFTLLVLPLVPASFQATFLLLFLASSALGIPAISTLLVLAAAGGDKCGDSGWGHSTLGEGLCPLSTSCFPTGHWLLASGCRGAGRIRTGVPREKARFRLTSTPERECDMELLQEELDRMEMSCLQNERHPKEPSHLEQPQEVARDIPKFTGQVSPDPDGQRTTPSSCGVTPEPVMDAGKLLEPKACSPRANTSPCQGLTRAGQRCRKKAIPGLEFCHIHTTSSSSAMDSSPRF</sequence>
<evidence type="ECO:0000256" key="2">
    <source>
        <dbReference type="SAM" id="MobiDB-lite"/>
    </source>
</evidence>
<feature type="coiled-coil region" evidence="1">
    <location>
        <begin position="156"/>
        <end position="197"/>
    </location>
</feature>